<proteinExistence type="predicted"/>
<dbReference type="HOGENOM" id="CLU_2823066_0_0_7"/>
<dbReference type="Proteomes" id="UP000019140">
    <property type="component" value="Unassembled WGS sequence"/>
</dbReference>
<reference evidence="1 2" key="1">
    <citation type="journal article" date="2014" name="Nature">
        <title>An environmental bacterial taxon with a large and distinct metabolic repertoire.</title>
        <authorList>
            <person name="Wilson M.C."/>
            <person name="Mori T."/>
            <person name="Ruckert C."/>
            <person name="Uria A.R."/>
            <person name="Helf M.J."/>
            <person name="Takada K."/>
            <person name="Gernert C."/>
            <person name="Steffens U.A."/>
            <person name="Heycke N."/>
            <person name="Schmitt S."/>
            <person name="Rinke C."/>
            <person name="Helfrich E.J."/>
            <person name="Brachmann A.O."/>
            <person name="Gurgui C."/>
            <person name="Wakimoto T."/>
            <person name="Kracht M."/>
            <person name="Crusemann M."/>
            <person name="Hentschel U."/>
            <person name="Abe I."/>
            <person name="Matsunaga S."/>
            <person name="Kalinowski J."/>
            <person name="Takeyama H."/>
            <person name="Piel J."/>
        </authorList>
    </citation>
    <scope>NUCLEOTIDE SEQUENCE [LARGE SCALE GENOMIC DNA]</scope>
    <source>
        <strain evidence="2">TSY2</strain>
    </source>
</reference>
<gene>
    <name evidence="1" type="ORF">ETSY2_47435</name>
</gene>
<accession>W4LEZ4</accession>
<organism evidence="1 2">
    <name type="scientific">Candidatus Entotheonella gemina</name>
    <dbReference type="NCBI Taxonomy" id="1429439"/>
    <lineage>
        <taxon>Bacteria</taxon>
        <taxon>Pseudomonadati</taxon>
        <taxon>Nitrospinota/Tectimicrobiota group</taxon>
        <taxon>Candidatus Tectimicrobiota</taxon>
        <taxon>Candidatus Entotheonellia</taxon>
        <taxon>Candidatus Entotheonellales</taxon>
        <taxon>Candidatus Entotheonellaceae</taxon>
        <taxon>Candidatus Entotheonella</taxon>
    </lineage>
</organism>
<comment type="caution">
    <text evidence="1">The sequence shown here is derived from an EMBL/GenBank/DDBJ whole genome shotgun (WGS) entry which is preliminary data.</text>
</comment>
<keyword evidence="2" id="KW-1185">Reference proteome</keyword>
<dbReference type="EMBL" id="AZHX01002257">
    <property type="protein sequence ID" value="ETW95896.1"/>
    <property type="molecule type" value="Genomic_DNA"/>
</dbReference>
<sequence>MGCTNIPVQSIATSEQMQISPELTQISLEEEITTADHLNQEVDDLMEWVFGNEEDTDSCSASDMEY</sequence>
<name>W4LEZ4_9BACT</name>
<dbReference type="AlphaFoldDB" id="W4LEZ4"/>
<protein>
    <submittedName>
        <fullName evidence="1">Uncharacterized protein</fullName>
    </submittedName>
</protein>
<evidence type="ECO:0000313" key="1">
    <source>
        <dbReference type="EMBL" id="ETW95896.1"/>
    </source>
</evidence>
<evidence type="ECO:0000313" key="2">
    <source>
        <dbReference type="Proteomes" id="UP000019140"/>
    </source>
</evidence>